<dbReference type="Pfam" id="PF08338">
    <property type="entry name" value="DUF1731"/>
    <property type="match status" value="1"/>
</dbReference>
<organism evidence="4">
    <name type="scientific">Halalkalibacterium halodurans</name>
    <name type="common">Bacillus halodurans</name>
    <dbReference type="NCBI Taxonomy" id="86665"/>
    <lineage>
        <taxon>Bacteria</taxon>
        <taxon>Bacillati</taxon>
        <taxon>Bacillota</taxon>
        <taxon>Bacilli</taxon>
        <taxon>Bacillales</taxon>
        <taxon>Bacillaceae</taxon>
        <taxon>Halalkalibacterium (ex Joshi et al. 2022)</taxon>
    </lineage>
</organism>
<dbReference type="GeneID" id="87599433"/>
<dbReference type="InterPro" id="IPR013549">
    <property type="entry name" value="DUF1731"/>
</dbReference>
<evidence type="ECO:0000259" key="3">
    <source>
        <dbReference type="Pfam" id="PF08338"/>
    </source>
</evidence>
<dbReference type="InterPro" id="IPR010099">
    <property type="entry name" value="SDR39U1"/>
</dbReference>
<accession>A0A0M0KFT4</accession>
<dbReference type="SUPFAM" id="SSF51735">
    <property type="entry name" value="NAD(P)-binding Rossmann-fold domains"/>
    <property type="match status" value="1"/>
</dbReference>
<dbReference type="AlphaFoldDB" id="A0A0M0KFT4"/>
<dbReference type="Gene3D" id="3.40.50.720">
    <property type="entry name" value="NAD(P)-binding Rossmann-like Domain"/>
    <property type="match status" value="1"/>
</dbReference>
<dbReference type="PANTHER" id="PTHR11092:SF0">
    <property type="entry name" value="EPIMERASE FAMILY PROTEIN SDR39U1"/>
    <property type="match status" value="1"/>
</dbReference>
<evidence type="ECO:0000256" key="1">
    <source>
        <dbReference type="ARBA" id="ARBA00009353"/>
    </source>
</evidence>
<name>A0A0M0KFT4_ALKHA</name>
<reference evidence="4" key="1">
    <citation type="submission" date="2015-08" db="EMBL/GenBank/DDBJ databases">
        <title>Complete DNA Sequence of Pseudomonas syringae pv. actinidiae, the Causal Agent of Kiwifruit Canker Disease.</title>
        <authorList>
            <person name="Rikkerink E.H.A."/>
            <person name="Fineran P.C."/>
        </authorList>
    </citation>
    <scope>NUCLEOTIDE SEQUENCE</scope>
    <source>
        <strain evidence="4">DSM 13666</strain>
    </source>
</reference>
<dbReference type="EMBL" id="LILD01000001">
    <property type="protein sequence ID" value="KOO37432.1"/>
    <property type="molecule type" value="Genomic_DNA"/>
</dbReference>
<evidence type="ECO:0000313" key="4">
    <source>
        <dbReference type="EMBL" id="KOO37432.1"/>
    </source>
</evidence>
<dbReference type="InterPro" id="IPR036291">
    <property type="entry name" value="NAD(P)-bd_dom_sf"/>
</dbReference>
<protein>
    <submittedName>
        <fullName evidence="4">NAD-dependent epimerase</fullName>
    </submittedName>
</protein>
<dbReference type="PANTHER" id="PTHR11092">
    <property type="entry name" value="SUGAR NUCLEOTIDE EPIMERASE RELATED"/>
    <property type="match status" value="1"/>
</dbReference>
<dbReference type="PATRIC" id="fig|136160.3.peg.193"/>
<dbReference type="RefSeq" id="WP_053430032.1">
    <property type="nucleotide sequence ID" value="NZ_CP040441.1"/>
</dbReference>
<comment type="similarity">
    <text evidence="1">Belongs to the NAD(P)-dependent epimerase/dehydratase family. SDR39U1 subfamily.</text>
</comment>
<proteinExistence type="inferred from homology"/>
<sequence>MTKKIVLAGGTGFIGQYLQQRFVENGDEVVIISRRAPHVSWDDSEAVREALEGADMLVNLAGKSVNCRYNEQNKKAILQSRIDTTNKLGEAVLACERPPKLWLNSSTATIYRHAEDRPMTEANGELGSGFSENVAKAWEEAFFSFQLPDTRQTALRISIVLGGDGGALTPYRYLTKFGLGGKQGSGKQMVSWIHVEDVFRVIRFIEEQEALEGVINCTSPHPVSNKVLTTAIRRAMNMKIGLPATAWMLEIGTFLLRTESELILKSRWVLPERLLQAGFTFQYETIDDALSEILVQSKSASYL</sequence>
<gene>
    <name evidence="4" type="ORF">AMD02_00140</name>
</gene>
<comment type="caution">
    <text evidence="4">The sequence shown here is derived from an EMBL/GenBank/DDBJ whole genome shotgun (WGS) entry which is preliminary data.</text>
</comment>
<dbReference type="CDD" id="cd05242">
    <property type="entry name" value="SDR_a8"/>
    <property type="match status" value="1"/>
</dbReference>
<dbReference type="NCBIfam" id="TIGR01777">
    <property type="entry name" value="yfcH"/>
    <property type="match status" value="1"/>
</dbReference>
<feature type="domain" description="DUF1731" evidence="3">
    <location>
        <begin position="246"/>
        <end position="293"/>
    </location>
</feature>
<feature type="domain" description="NAD-dependent epimerase/dehydratase" evidence="2">
    <location>
        <begin position="5"/>
        <end position="122"/>
    </location>
</feature>
<dbReference type="InterPro" id="IPR001509">
    <property type="entry name" value="Epimerase_deHydtase"/>
</dbReference>
<dbReference type="Pfam" id="PF01370">
    <property type="entry name" value="Epimerase"/>
    <property type="match status" value="1"/>
</dbReference>
<evidence type="ECO:0000259" key="2">
    <source>
        <dbReference type="Pfam" id="PF01370"/>
    </source>
</evidence>